<evidence type="ECO:0000256" key="1">
    <source>
        <dbReference type="SAM" id="MobiDB-lite"/>
    </source>
</evidence>
<dbReference type="EMBL" id="CADCTD010000016">
    <property type="protein sequence ID" value="CAA9222924.1"/>
    <property type="molecule type" value="Genomic_DNA"/>
</dbReference>
<feature type="compositionally biased region" description="Low complexity" evidence="1">
    <location>
        <begin position="67"/>
        <end position="89"/>
    </location>
</feature>
<feature type="compositionally biased region" description="Gly residues" evidence="1">
    <location>
        <begin position="273"/>
        <end position="282"/>
    </location>
</feature>
<proteinExistence type="predicted"/>
<accession>A0A6J4HGZ5</accession>
<dbReference type="AlphaFoldDB" id="A0A6J4HGZ5"/>
<feature type="compositionally biased region" description="Basic residues" evidence="1">
    <location>
        <begin position="56"/>
        <end position="66"/>
    </location>
</feature>
<feature type="region of interest" description="Disordered" evidence="1">
    <location>
        <begin position="202"/>
        <end position="282"/>
    </location>
</feature>
<feature type="region of interest" description="Disordered" evidence="1">
    <location>
        <begin position="1"/>
        <end position="148"/>
    </location>
</feature>
<evidence type="ECO:0000313" key="2">
    <source>
        <dbReference type="EMBL" id="CAA9222924.1"/>
    </source>
</evidence>
<organism evidence="2">
    <name type="scientific">uncultured Craurococcus sp</name>
    <dbReference type="NCBI Taxonomy" id="1135998"/>
    <lineage>
        <taxon>Bacteria</taxon>
        <taxon>Pseudomonadati</taxon>
        <taxon>Pseudomonadota</taxon>
        <taxon>Alphaproteobacteria</taxon>
        <taxon>Acetobacterales</taxon>
        <taxon>Acetobacteraceae</taxon>
        <taxon>Craurococcus</taxon>
        <taxon>environmental samples</taxon>
    </lineage>
</organism>
<gene>
    <name evidence="2" type="ORF">AVDCRST_MAG27-439</name>
</gene>
<sequence>AGARHHHRTATLPARRPARRAGPPRCAHRRGLRGRSPAAPRLRPPRRPLRDLLGGRLRRPLRRRLLPARPEAQPGRGRLAAARGRASRGAGRRFRGLGGGRRQPAAAPGPHPAARPAGAHRLGHALPAEDRPHRLPLADPALRGPRRRVPVRGALRGGRCRRALRRHALRHRGRVLEPPGRGLHLRHNGRGVRAALLGCARPAGPDRARRRHGAARPHPAIRRPARRFPGVFPHVPRRPPPTRRRHGALRRLLPVEPRRGGGDARLAFLGASGRPGRGGGGV</sequence>
<name>A0A6J4HGZ5_9PROT</name>
<feature type="compositionally biased region" description="Basic residues" evidence="1">
    <location>
        <begin position="235"/>
        <end position="249"/>
    </location>
</feature>
<reference evidence="2" key="1">
    <citation type="submission" date="2020-02" db="EMBL/GenBank/DDBJ databases">
        <authorList>
            <person name="Meier V. D."/>
        </authorList>
    </citation>
    <scope>NUCLEOTIDE SEQUENCE</scope>
    <source>
        <strain evidence="2">AVDCRST_MAG27</strain>
    </source>
</reference>
<feature type="compositionally biased region" description="Basic residues" evidence="1">
    <location>
        <begin position="208"/>
        <end position="226"/>
    </location>
</feature>
<feature type="non-terminal residue" evidence="2">
    <location>
        <position position="282"/>
    </location>
</feature>
<protein>
    <submittedName>
        <fullName evidence="2">Superoxide dismutase SodM-like protein ChrF</fullName>
    </submittedName>
</protein>
<feature type="non-terminal residue" evidence="2">
    <location>
        <position position="1"/>
    </location>
</feature>